<reference evidence="1 2" key="2">
    <citation type="journal article" date="2021" name="Genomics">
        <title>High-quality reference genome for Clonorchis sinensis.</title>
        <authorList>
            <person name="Young N.D."/>
            <person name="Stroehlein A.J."/>
            <person name="Kinkar L."/>
            <person name="Wang T."/>
            <person name="Sohn W.M."/>
            <person name="Chang B.C.H."/>
            <person name="Kaur P."/>
            <person name="Weisz D."/>
            <person name="Dudchenko O."/>
            <person name="Aiden E.L."/>
            <person name="Korhonen P.K."/>
            <person name="Gasser R.B."/>
        </authorList>
    </citation>
    <scope>NUCLEOTIDE SEQUENCE [LARGE SCALE GENOMIC DNA]</scope>
    <source>
        <strain evidence="1">Cs-k2</strain>
    </source>
</reference>
<organism evidence="1 2">
    <name type="scientific">Clonorchis sinensis</name>
    <name type="common">Chinese liver fluke</name>
    <dbReference type="NCBI Taxonomy" id="79923"/>
    <lineage>
        <taxon>Eukaryota</taxon>
        <taxon>Metazoa</taxon>
        <taxon>Spiralia</taxon>
        <taxon>Lophotrochozoa</taxon>
        <taxon>Platyhelminthes</taxon>
        <taxon>Trematoda</taxon>
        <taxon>Digenea</taxon>
        <taxon>Opisthorchiida</taxon>
        <taxon>Opisthorchiata</taxon>
        <taxon>Opisthorchiidae</taxon>
        <taxon>Clonorchis</taxon>
    </lineage>
</organism>
<comment type="caution">
    <text evidence="1">The sequence shown here is derived from an EMBL/GenBank/DDBJ whole genome shotgun (WGS) entry which is preliminary data.</text>
</comment>
<evidence type="ECO:0000313" key="2">
    <source>
        <dbReference type="Proteomes" id="UP000286415"/>
    </source>
</evidence>
<accession>A0A3R7FZ01</accession>
<name>A0A3R7FZ01_CLOSI</name>
<dbReference type="Proteomes" id="UP000286415">
    <property type="component" value="Unassembled WGS sequence"/>
</dbReference>
<dbReference type="EMBL" id="NIRI02000056">
    <property type="protein sequence ID" value="KAG5445486.1"/>
    <property type="molecule type" value="Genomic_DNA"/>
</dbReference>
<reference evidence="1 2" key="1">
    <citation type="journal article" date="2018" name="Biotechnol. Adv.">
        <title>Improved genomic resources and new bioinformatic workflow for the carcinogenic parasite Clonorchis sinensis: Biotechnological implications.</title>
        <authorList>
            <person name="Wang D."/>
            <person name="Korhonen P.K."/>
            <person name="Gasser R.B."/>
            <person name="Young N.D."/>
        </authorList>
    </citation>
    <scope>NUCLEOTIDE SEQUENCE [LARGE SCALE GENOMIC DNA]</scope>
    <source>
        <strain evidence="1">Cs-k2</strain>
    </source>
</reference>
<proteinExistence type="predicted"/>
<keyword evidence="2" id="KW-1185">Reference proteome</keyword>
<evidence type="ECO:0000313" key="1">
    <source>
        <dbReference type="EMBL" id="KAG5445486.1"/>
    </source>
</evidence>
<protein>
    <submittedName>
        <fullName evidence="1">Uncharacterized protein</fullName>
    </submittedName>
</protein>
<sequence>MRFGFDPTRSCRSTLHFVDVKRIPNHAVELLRVKELKLSTDISTRTTIGDYNDLTTFIKETTHKVAENSWTEHDRFRSSWGPSGGRRPGGSVNIMFYLNPNWTDCDKYTHLQINLVFTGDSSESLVYDVLQLNVLHEGHLMSSLARYSRYANECICRDLATSLLDYYVRPKSIWDDSE</sequence>
<dbReference type="AlphaFoldDB" id="A0A3R7FZ01"/>
<dbReference type="InParanoid" id="A0A3R7FZ01"/>
<gene>
    <name evidence="1" type="ORF">CSKR_100975</name>
</gene>